<feature type="transmembrane region" description="Helical" evidence="2">
    <location>
        <begin position="253"/>
        <end position="278"/>
    </location>
</feature>
<comment type="caution">
    <text evidence="3">The sequence shown here is derived from an EMBL/GenBank/DDBJ whole genome shotgun (WGS) entry which is preliminary data.</text>
</comment>
<proteinExistence type="predicted"/>
<protein>
    <submittedName>
        <fullName evidence="3">Uncharacterized protein</fullName>
    </submittedName>
</protein>
<evidence type="ECO:0000313" key="4">
    <source>
        <dbReference type="Proteomes" id="UP001174691"/>
    </source>
</evidence>
<organism evidence="3 4">
    <name type="scientific">Coniochaeta hoffmannii</name>
    <dbReference type="NCBI Taxonomy" id="91930"/>
    <lineage>
        <taxon>Eukaryota</taxon>
        <taxon>Fungi</taxon>
        <taxon>Dikarya</taxon>
        <taxon>Ascomycota</taxon>
        <taxon>Pezizomycotina</taxon>
        <taxon>Sordariomycetes</taxon>
        <taxon>Sordariomycetidae</taxon>
        <taxon>Coniochaetales</taxon>
        <taxon>Coniochaetaceae</taxon>
        <taxon>Coniochaeta</taxon>
    </lineage>
</organism>
<dbReference type="EMBL" id="JANBVN010000211">
    <property type="protein sequence ID" value="KAJ9132945.1"/>
    <property type="molecule type" value="Genomic_DNA"/>
</dbReference>
<keyword evidence="4" id="KW-1185">Reference proteome</keyword>
<reference evidence="3" key="1">
    <citation type="submission" date="2022-07" db="EMBL/GenBank/DDBJ databases">
        <title>Fungi with potential for degradation of polypropylene.</title>
        <authorList>
            <person name="Gostincar C."/>
        </authorList>
    </citation>
    <scope>NUCLEOTIDE SEQUENCE</scope>
    <source>
        <strain evidence="3">EXF-13287</strain>
    </source>
</reference>
<accession>A0AA38R430</accession>
<evidence type="ECO:0000256" key="2">
    <source>
        <dbReference type="SAM" id="Phobius"/>
    </source>
</evidence>
<keyword evidence="2" id="KW-0472">Membrane</keyword>
<feature type="region of interest" description="Disordered" evidence="1">
    <location>
        <begin position="355"/>
        <end position="387"/>
    </location>
</feature>
<evidence type="ECO:0000313" key="3">
    <source>
        <dbReference type="EMBL" id="KAJ9132945.1"/>
    </source>
</evidence>
<keyword evidence="2" id="KW-0812">Transmembrane</keyword>
<sequence>MSTRTLHWYESSTDYQAIKKNGWNFQIAKCVASGTAAPTYNVIWRSQGLAPKTTVSWNVQYALSWVSSVPSEGVTVAIEGPWQKCDKGQSFDIDVNGFWKPSEKPSDASDAAWLKVGNIDYTYPGVMGVHIVIGVQNSQTLEFEPVFIDESTLPRDSSARYQPQETVSWWLEASNLTGQVFHSTKSSSTTYDFTKPSNELAGEYEWSTSFKMIGGWSVIPGDPPQAAYAPPPSADIAALSLGGSTPIRVRLDFGHWLVVFATPLIGSVLAVVGTALYGKLKGTFKELKIAVVGNDGMTLSIDYKAGPAPNSELRYFGAVFGLGDGPQGIIDGALKDLQTAKAFPADETWDIKEAKASSKPKTVTRALAAPQTPEPSTGEERNRDRGYQLPVKAAFNQGFANGGYEQVGTVSVA</sequence>
<keyword evidence="2" id="KW-1133">Transmembrane helix</keyword>
<gene>
    <name evidence="3" type="ORF">NKR19_g9211</name>
</gene>
<dbReference type="AlphaFoldDB" id="A0AA38R430"/>
<name>A0AA38R430_9PEZI</name>
<evidence type="ECO:0000256" key="1">
    <source>
        <dbReference type="SAM" id="MobiDB-lite"/>
    </source>
</evidence>
<dbReference type="Proteomes" id="UP001174691">
    <property type="component" value="Unassembled WGS sequence"/>
</dbReference>